<dbReference type="PANTHER" id="PTHR13054:SF2">
    <property type="entry name" value="PROTEIN DGCR6"/>
    <property type="match status" value="1"/>
</dbReference>
<evidence type="ECO:0000313" key="3">
    <source>
        <dbReference type="Proteomes" id="UP000326759"/>
    </source>
</evidence>
<reference evidence="2 3" key="1">
    <citation type="journal article" date="2019" name="PLoS Biol.">
        <title>Sex chromosomes control vertical transmission of feminizing Wolbachia symbionts in an isopod.</title>
        <authorList>
            <person name="Becking T."/>
            <person name="Chebbi M.A."/>
            <person name="Giraud I."/>
            <person name="Moumen B."/>
            <person name="Laverre T."/>
            <person name="Caubet Y."/>
            <person name="Peccoud J."/>
            <person name="Gilbert C."/>
            <person name="Cordaux R."/>
        </authorList>
    </citation>
    <scope>NUCLEOTIDE SEQUENCE [LARGE SCALE GENOMIC DNA]</scope>
    <source>
        <strain evidence="2">ANa2</strain>
        <tissue evidence="2">Whole body excluding digestive tract and cuticle</tissue>
    </source>
</reference>
<comment type="similarity">
    <text evidence="1">Belongs to the gonadal family.</text>
</comment>
<evidence type="ECO:0000313" key="2">
    <source>
        <dbReference type="EMBL" id="KAB7498024.1"/>
    </source>
</evidence>
<gene>
    <name evidence="2" type="primary">gdl</name>
    <name evidence="2" type="ORF">Anas_08717</name>
</gene>
<evidence type="ECO:0000256" key="1">
    <source>
        <dbReference type="ARBA" id="ARBA00005939"/>
    </source>
</evidence>
<name>A0A5N5SUY4_9CRUS</name>
<proteinExistence type="inferred from homology"/>
<dbReference type="OrthoDB" id="21617at2759"/>
<comment type="caution">
    <text evidence="2">The sequence shown here is derived from an EMBL/GenBank/DDBJ whole genome shotgun (WGS) entry which is preliminary data.</text>
</comment>
<sequence>MENYFDTEQQMEKSHSQELANLDRRILEILDEKVNEQQSTLEQVGLPGFKVTNNATEVKVQMYIIGFILKLGNINTRL</sequence>
<dbReference type="AlphaFoldDB" id="A0A5N5SUY4"/>
<dbReference type="Proteomes" id="UP000326759">
    <property type="component" value="Unassembled WGS sequence"/>
</dbReference>
<keyword evidence="3" id="KW-1185">Reference proteome</keyword>
<accession>A0A5N5SUY4</accession>
<protein>
    <submittedName>
        <fullName evidence="2">Gonadal protein gdl</fullName>
    </submittedName>
</protein>
<dbReference type="EMBL" id="SEYY01019672">
    <property type="protein sequence ID" value="KAB7498024.1"/>
    <property type="molecule type" value="Genomic_DNA"/>
</dbReference>
<dbReference type="Pfam" id="PF07324">
    <property type="entry name" value="DGCR6"/>
    <property type="match status" value="1"/>
</dbReference>
<organism evidence="2 3">
    <name type="scientific">Armadillidium nasatum</name>
    <dbReference type="NCBI Taxonomy" id="96803"/>
    <lineage>
        <taxon>Eukaryota</taxon>
        <taxon>Metazoa</taxon>
        <taxon>Ecdysozoa</taxon>
        <taxon>Arthropoda</taxon>
        <taxon>Crustacea</taxon>
        <taxon>Multicrustacea</taxon>
        <taxon>Malacostraca</taxon>
        <taxon>Eumalacostraca</taxon>
        <taxon>Peracarida</taxon>
        <taxon>Isopoda</taxon>
        <taxon>Oniscidea</taxon>
        <taxon>Crinocheta</taxon>
        <taxon>Armadillidiidae</taxon>
        <taxon>Armadillidium</taxon>
    </lineage>
</organism>
<dbReference type="PANTHER" id="PTHR13054">
    <property type="entry name" value="DIGEORGE SYNDROME CRITICAL REGION 6 DGCR6 FAMILY MEMBER"/>
    <property type="match status" value="1"/>
</dbReference>
<dbReference type="InterPro" id="IPR010849">
    <property type="entry name" value="Gonadal"/>
</dbReference>